<evidence type="ECO:0000313" key="2">
    <source>
        <dbReference type="Proteomes" id="UP000466024"/>
    </source>
</evidence>
<keyword evidence="2" id="KW-1185">Reference proteome</keyword>
<comment type="caution">
    <text evidence="1">The sequence shown here is derived from an EMBL/GenBank/DDBJ whole genome shotgun (WGS) entry which is preliminary data.</text>
</comment>
<proteinExistence type="predicted"/>
<reference evidence="1 2" key="1">
    <citation type="submission" date="2019-08" db="EMBL/GenBank/DDBJ databases">
        <title>Bioinformatics analysis of the strain L3 and L5.</title>
        <authorList>
            <person name="Li X."/>
        </authorList>
    </citation>
    <scope>NUCLEOTIDE SEQUENCE [LARGE SCALE GENOMIC DNA]</scope>
    <source>
        <strain evidence="1 2">L3</strain>
    </source>
</reference>
<dbReference type="Proteomes" id="UP000466024">
    <property type="component" value="Unassembled WGS sequence"/>
</dbReference>
<dbReference type="EMBL" id="VTPX01000003">
    <property type="protein sequence ID" value="KAA0019017.1"/>
    <property type="molecule type" value="Genomic_DNA"/>
</dbReference>
<protein>
    <submittedName>
        <fullName evidence="1">Uncharacterized protein</fullName>
    </submittedName>
</protein>
<name>A0A640WFI3_9GAMM</name>
<sequence length="63" mass="7354">MENARKLHGPHAQGKNQDQFLDDLVQVAKSYVGISFWEQVIRRYTFIEKRGLEKYSETSLPPC</sequence>
<dbReference type="AlphaFoldDB" id="A0A640WFI3"/>
<evidence type="ECO:0000313" key="1">
    <source>
        <dbReference type="EMBL" id="KAA0019017.1"/>
    </source>
</evidence>
<dbReference type="RefSeq" id="WP_149434610.1">
    <property type="nucleotide sequence ID" value="NZ_VTPX01000003.1"/>
</dbReference>
<accession>A0A640WFI3</accession>
<organism evidence="1 2">
    <name type="scientific">Salinicola corii</name>
    <dbReference type="NCBI Taxonomy" id="2606937"/>
    <lineage>
        <taxon>Bacteria</taxon>
        <taxon>Pseudomonadati</taxon>
        <taxon>Pseudomonadota</taxon>
        <taxon>Gammaproteobacteria</taxon>
        <taxon>Oceanospirillales</taxon>
        <taxon>Halomonadaceae</taxon>
        <taxon>Salinicola</taxon>
    </lineage>
</organism>
<gene>
    <name evidence="1" type="ORF">F0A16_06585</name>
</gene>